<dbReference type="AlphaFoldDB" id="A0A381SXW3"/>
<feature type="compositionally biased region" description="Polar residues" evidence="2">
    <location>
        <begin position="92"/>
        <end position="108"/>
    </location>
</feature>
<evidence type="ECO:0000259" key="4">
    <source>
        <dbReference type="Pfam" id="PF08345"/>
    </source>
</evidence>
<feature type="region of interest" description="Disordered" evidence="2">
    <location>
        <begin position="92"/>
        <end position="114"/>
    </location>
</feature>
<feature type="transmembrane region" description="Helical" evidence="3">
    <location>
        <begin position="374"/>
        <end position="396"/>
    </location>
</feature>
<feature type="coiled-coil region" evidence="1">
    <location>
        <begin position="292"/>
        <end position="368"/>
    </location>
</feature>
<keyword evidence="1" id="KW-0175">Coiled coil</keyword>
<evidence type="ECO:0000256" key="1">
    <source>
        <dbReference type="SAM" id="Coils"/>
    </source>
</evidence>
<feature type="region of interest" description="Disordered" evidence="2">
    <location>
        <begin position="138"/>
        <end position="167"/>
    </location>
</feature>
<sequence>MNKGVVMMKQWPKLPVIIFLGLFLTYGTGQESGFLAQKLMVENNLRERITNALSKVIDESRYVVDVSVDLELSDAIEEQVTFFTGKKKASPSVQKNSFRETQPSPDNPKTSDDVRSMVGLPIPGFEFELEQKPEIMDKPTISSPAEGATLYQDKKEPDPEILSKTSSYKRPSTAQIIKQEISIILQEGSSPELIENIRQLVMMASRFNRSRGDVLSIMTASFKERRDERSAEQVLLKAIADKIESLEVERSQRDVAQGEYGQEEIEKYKSQVQGLLMFADSVKAAAKDRAYRQEIEKVIAPYQEQIQKLQQETNDLKEMLGQPDAEKEEILTEVEQREKQIAEVDARIEEISNLLERTQEDLGQAEKGGMSTTALLVSIFGAFILIVLIALVITLLGRSKQQYPPPPWMYPPRRPKRRTRKNAEKKTSEGAPEAPPQSPPHSASPGQAEMKNIEIDEDPGVLRSEINDIKKSIVSMSVGQPATATKIVKEWMEVEAPPPPEVEAPPPPEEEPTEKKSKKKKK</sequence>
<organism evidence="5">
    <name type="scientific">marine metagenome</name>
    <dbReference type="NCBI Taxonomy" id="408172"/>
    <lineage>
        <taxon>unclassified sequences</taxon>
        <taxon>metagenomes</taxon>
        <taxon>ecological metagenomes</taxon>
    </lineage>
</organism>
<keyword evidence="3" id="KW-1133">Transmembrane helix</keyword>
<accession>A0A381SXW3</accession>
<reference evidence="5" key="1">
    <citation type="submission" date="2018-05" db="EMBL/GenBank/DDBJ databases">
        <authorList>
            <person name="Lanie J.A."/>
            <person name="Ng W.-L."/>
            <person name="Kazmierczak K.M."/>
            <person name="Andrzejewski T.M."/>
            <person name="Davidsen T.M."/>
            <person name="Wayne K.J."/>
            <person name="Tettelin H."/>
            <person name="Glass J.I."/>
            <person name="Rusch D."/>
            <person name="Podicherti R."/>
            <person name="Tsui H.-C.T."/>
            <person name="Winkler M.E."/>
        </authorList>
    </citation>
    <scope>NUCLEOTIDE SEQUENCE</scope>
</reference>
<proteinExistence type="predicted"/>
<dbReference type="Gene3D" id="1.20.5.110">
    <property type="match status" value="1"/>
</dbReference>
<feature type="compositionally biased region" description="Pro residues" evidence="2">
    <location>
        <begin position="403"/>
        <end position="412"/>
    </location>
</feature>
<protein>
    <recommendedName>
        <fullName evidence="4">Flagellar M-ring C-terminal domain-containing protein</fullName>
    </recommendedName>
</protein>
<evidence type="ECO:0000313" key="5">
    <source>
        <dbReference type="EMBL" id="SVA08214.1"/>
    </source>
</evidence>
<name>A0A381SXW3_9ZZZZ</name>
<feature type="region of interest" description="Disordered" evidence="2">
    <location>
        <begin position="403"/>
        <end position="462"/>
    </location>
</feature>
<gene>
    <name evidence="5" type="ORF">METZ01_LOCUS61068</name>
</gene>
<feature type="region of interest" description="Disordered" evidence="2">
    <location>
        <begin position="489"/>
        <end position="522"/>
    </location>
</feature>
<evidence type="ECO:0000256" key="3">
    <source>
        <dbReference type="SAM" id="Phobius"/>
    </source>
</evidence>
<feature type="domain" description="Flagellar M-ring C-terminal" evidence="4">
    <location>
        <begin position="53"/>
        <end position="222"/>
    </location>
</feature>
<dbReference type="InterPro" id="IPR013556">
    <property type="entry name" value="Flag_M-ring_C"/>
</dbReference>
<dbReference type="Pfam" id="PF08345">
    <property type="entry name" value="YscJ_FliF_C"/>
    <property type="match status" value="1"/>
</dbReference>
<evidence type="ECO:0000256" key="2">
    <source>
        <dbReference type="SAM" id="MobiDB-lite"/>
    </source>
</evidence>
<feature type="compositionally biased region" description="Pro residues" evidence="2">
    <location>
        <begin position="496"/>
        <end position="507"/>
    </location>
</feature>
<dbReference type="EMBL" id="UINC01003658">
    <property type="protein sequence ID" value="SVA08214.1"/>
    <property type="molecule type" value="Genomic_DNA"/>
</dbReference>
<keyword evidence="3" id="KW-0812">Transmembrane</keyword>
<keyword evidence="3" id="KW-0472">Membrane</keyword>